<reference evidence="1" key="1">
    <citation type="submission" date="2022-10" db="EMBL/GenBank/DDBJ databases">
        <title>Roseovarius pelagicus sp. nov., isolated from Arctic seawater.</title>
        <authorList>
            <person name="Hong Y.W."/>
            <person name="Hwang C.Y."/>
        </authorList>
    </citation>
    <scope>NUCLEOTIDE SEQUENCE</scope>
    <source>
        <strain evidence="1">HL-MP18</strain>
        <plasmid evidence="1">unnamed3</plasmid>
    </source>
</reference>
<proteinExistence type="predicted"/>
<evidence type="ECO:0000313" key="1">
    <source>
        <dbReference type="EMBL" id="UXX85294.1"/>
    </source>
</evidence>
<name>A0ABY6DGP9_9RHOB</name>
<evidence type="ECO:0008006" key="3">
    <source>
        <dbReference type="Google" id="ProtNLM"/>
    </source>
</evidence>
<gene>
    <name evidence="1" type="ORF">N7U68_20875</name>
</gene>
<sequence length="169" mass="18834">MTQIDIFYQGEDLVDIQHIELDDAATIGDFKKLISERLGAKGDIHVFIEDAEDPSSDDACLADLGDPAGLKLHFHRQRRIEVCVTFNGEDEGRRFPPSATIKRVKRWFAKNKFGMTKEEAGEHLLQISGTHERPHPGTHIGALAKCGCAKLEFDLVPDQRVNGHTGFAQ</sequence>
<evidence type="ECO:0000313" key="2">
    <source>
        <dbReference type="Proteomes" id="UP001064087"/>
    </source>
</evidence>
<keyword evidence="2" id="KW-1185">Reference proteome</keyword>
<protein>
    <recommendedName>
        <fullName evidence="3">Ubiquitin-like domain-containing protein</fullName>
    </recommendedName>
</protein>
<keyword evidence="1" id="KW-0614">Plasmid</keyword>
<accession>A0ABY6DGP9</accession>
<dbReference type="EMBL" id="CP106739">
    <property type="protein sequence ID" value="UXX85294.1"/>
    <property type="molecule type" value="Genomic_DNA"/>
</dbReference>
<organism evidence="1 2">
    <name type="scientific">Roseovarius pelagicus</name>
    <dbReference type="NCBI Taxonomy" id="2980108"/>
    <lineage>
        <taxon>Bacteria</taxon>
        <taxon>Pseudomonadati</taxon>
        <taxon>Pseudomonadota</taxon>
        <taxon>Alphaproteobacteria</taxon>
        <taxon>Rhodobacterales</taxon>
        <taxon>Roseobacteraceae</taxon>
        <taxon>Roseovarius</taxon>
    </lineage>
</organism>
<dbReference type="Proteomes" id="UP001064087">
    <property type="component" value="Plasmid unnamed3"/>
</dbReference>
<geneLocation type="plasmid" evidence="1 2">
    <name>unnamed3</name>
</geneLocation>